<sequence>MTTPKTWLITGSARGLGLNIARAVLEAGDRLVATARNPERLEPLVAEFGDRVAPFALDVSDAAQAEKAVQFAIDTFGRLDVLVNNAGFGHFAPFEQSDPDHFRAQFETNFFGVVNMVRAALPHMRAQRSGHIINVSSVGGRIVGPGMAAYQSSKWAVSAFSEIIAKETGHLGIKTVSLEPGGMRTDWGQLARGDAPKLMADYEPAMGAMAEALNKVVGHEVGDPDKVAAVVLDLANSDHVPEHLLLGSDAWAMLHKVEEARGREATEWEAVTRSTDSDDADLSFLQHI</sequence>
<dbReference type="PRINTS" id="PR00081">
    <property type="entry name" value="GDHRDH"/>
</dbReference>
<gene>
    <name evidence="5" type="ORF">TM49_02545</name>
</gene>
<dbReference type="EMBL" id="CP010803">
    <property type="protein sequence ID" value="AJY44817.1"/>
    <property type="molecule type" value="Genomic_DNA"/>
</dbReference>
<dbReference type="Pfam" id="PF00106">
    <property type="entry name" value="adh_short"/>
    <property type="match status" value="1"/>
</dbReference>
<dbReference type="SUPFAM" id="SSF51735">
    <property type="entry name" value="NAD(P)-binding Rossmann-fold domains"/>
    <property type="match status" value="1"/>
</dbReference>
<comment type="similarity">
    <text evidence="1 3">Belongs to the short-chain dehydrogenases/reductases (SDR) family.</text>
</comment>
<feature type="domain" description="Ketoreductase" evidence="4">
    <location>
        <begin position="5"/>
        <end position="187"/>
    </location>
</feature>
<dbReference type="PANTHER" id="PTHR43976:SF16">
    <property type="entry name" value="SHORT-CHAIN DEHYDROGENASE_REDUCTASE FAMILY PROTEIN"/>
    <property type="match status" value="1"/>
</dbReference>
<dbReference type="InterPro" id="IPR057326">
    <property type="entry name" value="KR_dom"/>
</dbReference>
<dbReference type="OrthoDB" id="9793825at2"/>
<dbReference type="InterPro" id="IPR051911">
    <property type="entry name" value="SDR_oxidoreductase"/>
</dbReference>
<evidence type="ECO:0000313" key="6">
    <source>
        <dbReference type="Proteomes" id="UP000032611"/>
    </source>
</evidence>
<protein>
    <submittedName>
        <fullName evidence="5">Oxidoreductase</fullName>
    </submittedName>
</protein>
<dbReference type="STRING" id="1486262.TM49_02545"/>
<evidence type="ECO:0000313" key="5">
    <source>
        <dbReference type="EMBL" id="AJY44817.1"/>
    </source>
</evidence>
<dbReference type="GO" id="GO:0016491">
    <property type="term" value="F:oxidoreductase activity"/>
    <property type="evidence" value="ECO:0007669"/>
    <property type="project" value="UniProtKB-KW"/>
</dbReference>
<dbReference type="SMART" id="SM00822">
    <property type="entry name" value="PKS_KR"/>
    <property type="match status" value="1"/>
</dbReference>
<dbReference type="AlphaFoldDB" id="A0A0D5LM17"/>
<evidence type="ECO:0000256" key="1">
    <source>
        <dbReference type="ARBA" id="ARBA00006484"/>
    </source>
</evidence>
<organism evidence="5 6">
    <name type="scientific">Martelella endophytica</name>
    <dbReference type="NCBI Taxonomy" id="1486262"/>
    <lineage>
        <taxon>Bacteria</taxon>
        <taxon>Pseudomonadati</taxon>
        <taxon>Pseudomonadota</taxon>
        <taxon>Alphaproteobacteria</taxon>
        <taxon>Hyphomicrobiales</taxon>
        <taxon>Aurantimonadaceae</taxon>
        <taxon>Martelella</taxon>
    </lineage>
</organism>
<dbReference type="InterPro" id="IPR036291">
    <property type="entry name" value="NAD(P)-bd_dom_sf"/>
</dbReference>
<accession>A0A0D5LM17</accession>
<reference evidence="5 6" key="1">
    <citation type="journal article" date="2015" name="Genome Announc.">
        <title>Complete genome sequence of Martelella endophytica YC6887, which has antifungal activity associated with a halophyte.</title>
        <authorList>
            <person name="Khan A."/>
            <person name="Khan H."/>
            <person name="Chung E.J."/>
            <person name="Hossain M.T."/>
            <person name="Chung Y.R."/>
        </authorList>
    </citation>
    <scope>NUCLEOTIDE SEQUENCE [LARGE SCALE GENOMIC DNA]</scope>
    <source>
        <strain evidence="5">YC6887</strain>
    </source>
</reference>
<name>A0A0D5LM17_MAREN</name>
<dbReference type="KEGG" id="mey:TM49_02545"/>
<dbReference type="Gene3D" id="3.40.50.720">
    <property type="entry name" value="NAD(P)-binding Rossmann-like Domain"/>
    <property type="match status" value="1"/>
</dbReference>
<dbReference type="RefSeq" id="WP_045679403.1">
    <property type="nucleotide sequence ID" value="NZ_CP010803.1"/>
</dbReference>
<dbReference type="PANTHER" id="PTHR43976">
    <property type="entry name" value="SHORT CHAIN DEHYDROGENASE"/>
    <property type="match status" value="1"/>
</dbReference>
<evidence type="ECO:0000259" key="4">
    <source>
        <dbReference type="SMART" id="SM00822"/>
    </source>
</evidence>
<keyword evidence="2" id="KW-0560">Oxidoreductase</keyword>
<dbReference type="InterPro" id="IPR002347">
    <property type="entry name" value="SDR_fam"/>
</dbReference>
<dbReference type="NCBIfam" id="NF004824">
    <property type="entry name" value="PRK06180.1"/>
    <property type="match status" value="1"/>
</dbReference>
<evidence type="ECO:0000256" key="2">
    <source>
        <dbReference type="ARBA" id="ARBA00023002"/>
    </source>
</evidence>
<proteinExistence type="inferred from homology"/>
<dbReference type="FunFam" id="3.40.50.720:FF:000084">
    <property type="entry name" value="Short-chain dehydrogenase reductase"/>
    <property type="match status" value="1"/>
</dbReference>
<dbReference type="PATRIC" id="fig|1486262.3.peg.529"/>
<dbReference type="HOGENOM" id="CLU_010194_2_9_5"/>
<keyword evidence="6" id="KW-1185">Reference proteome</keyword>
<evidence type="ECO:0000256" key="3">
    <source>
        <dbReference type="RuleBase" id="RU000363"/>
    </source>
</evidence>
<dbReference type="CDD" id="cd05374">
    <property type="entry name" value="17beta-HSD-like_SDR_c"/>
    <property type="match status" value="1"/>
</dbReference>
<dbReference type="PRINTS" id="PR00080">
    <property type="entry name" value="SDRFAMILY"/>
</dbReference>
<dbReference type="Proteomes" id="UP000032611">
    <property type="component" value="Chromosome"/>
</dbReference>